<gene>
    <name evidence="1" type="ORF">IW261DRAFT_1420253</name>
</gene>
<proteinExistence type="predicted"/>
<organism evidence="1 2">
    <name type="scientific">Armillaria novae-zelandiae</name>
    <dbReference type="NCBI Taxonomy" id="153914"/>
    <lineage>
        <taxon>Eukaryota</taxon>
        <taxon>Fungi</taxon>
        <taxon>Dikarya</taxon>
        <taxon>Basidiomycota</taxon>
        <taxon>Agaricomycotina</taxon>
        <taxon>Agaricomycetes</taxon>
        <taxon>Agaricomycetidae</taxon>
        <taxon>Agaricales</taxon>
        <taxon>Marasmiineae</taxon>
        <taxon>Physalacriaceae</taxon>
        <taxon>Armillaria</taxon>
    </lineage>
</organism>
<dbReference type="AlphaFoldDB" id="A0AA39P7A4"/>
<evidence type="ECO:0000313" key="2">
    <source>
        <dbReference type="Proteomes" id="UP001175227"/>
    </source>
</evidence>
<reference evidence="1" key="1">
    <citation type="submission" date="2023-06" db="EMBL/GenBank/DDBJ databases">
        <authorList>
            <consortium name="Lawrence Berkeley National Laboratory"/>
            <person name="Ahrendt S."/>
            <person name="Sahu N."/>
            <person name="Indic B."/>
            <person name="Wong-Bajracharya J."/>
            <person name="Merenyi Z."/>
            <person name="Ke H.-M."/>
            <person name="Monk M."/>
            <person name="Kocsube S."/>
            <person name="Drula E."/>
            <person name="Lipzen A."/>
            <person name="Balint B."/>
            <person name="Henrissat B."/>
            <person name="Andreopoulos B."/>
            <person name="Martin F.M."/>
            <person name="Harder C.B."/>
            <person name="Rigling D."/>
            <person name="Ford K.L."/>
            <person name="Foster G.D."/>
            <person name="Pangilinan J."/>
            <person name="Papanicolaou A."/>
            <person name="Barry K."/>
            <person name="LaButti K."/>
            <person name="Viragh M."/>
            <person name="Koriabine M."/>
            <person name="Yan M."/>
            <person name="Riley R."/>
            <person name="Champramary S."/>
            <person name="Plett K.L."/>
            <person name="Tsai I.J."/>
            <person name="Slot J."/>
            <person name="Sipos G."/>
            <person name="Plett J."/>
            <person name="Nagy L.G."/>
            <person name="Grigoriev I.V."/>
        </authorList>
    </citation>
    <scope>NUCLEOTIDE SEQUENCE</scope>
    <source>
        <strain evidence="1">ICMP 16352</strain>
    </source>
</reference>
<keyword evidence="2" id="KW-1185">Reference proteome</keyword>
<sequence length="153" mass="16763">MIDLEPVEWMMDKVRGVHGMIVTSTTYSIVPRIYMATGGGYEGCLLDSDWSVATCAGHVADGIVVELSDMGWVGAAIVIRGVITIIAIVIDCRAEVVEASVKEEEETDIEGSNSNIFRTVPEMKKDKVYKQALSLYQVIYEVTSNKVQGEKQA</sequence>
<dbReference type="EMBL" id="JAUEPR010000013">
    <property type="protein sequence ID" value="KAK0478923.1"/>
    <property type="molecule type" value="Genomic_DNA"/>
</dbReference>
<evidence type="ECO:0000313" key="1">
    <source>
        <dbReference type="EMBL" id="KAK0478923.1"/>
    </source>
</evidence>
<accession>A0AA39P7A4</accession>
<comment type="caution">
    <text evidence="1">The sequence shown here is derived from an EMBL/GenBank/DDBJ whole genome shotgun (WGS) entry which is preliminary data.</text>
</comment>
<protein>
    <submittedName>
        <fullName evidence="1">Uncharacterized protein</fullName>
    </submittedName>
</protein>
<dbReference type="Proteomes" id="UP001175227">
    <property type="component" value="Unassembled WGS sequence"/>
</dbReference>
<name>A0AA39P7A4_9AGAR</name>